<dbReference type="EMBL" id="MTEJ01000250">
    <property type="protein sequence ID" value="OQX06311.1"/>
    <property type="molecule type" value="Genomic_DNA"/>
</dbReference>
<evidence type="ECO:0008006" key="4">
    <source>
        <dbReference type="Google" id="ProtNLM"/>
    </source>
</evidence>
<keyword evidence="1" id="KW-1133">Transmembrane helix</keyword>
<dbReference type="Pfam" id="PF11026">
    <property type="entry name" value="DUF2721"/>
    <property type="match status" value="1"/>
</dbReference>
<evidence type="ECO:0000256" key="1">
    <source>
        <dbReference type="SAM" id="Phobius"/>
    </source>
</evidence>
<protein>
    <recommendedName>
        <fullName evidence="4">II family cellulose-binding protein</fullName>
    </recommendedName>
</protein>
<dbReference type="AlphaFoldDB" id="A0A1Y1QI74"/>
<sequence>MALLAQEAEVISNVAHVIQLAVAPVFLLTGIGGLLSVLVNRLARVVDRFRVLDSEFHQASETALKVIRHEMQALSQRARMIHWAIGLCTVCALLVCMVIATLFFSAMLGVDLSTTISVLFILAMLMLVAGLLCFLQEIRVATSSIDVTPR</sequence>
<feature type="transmembrane region" description="Helical" evidence="1">
    <location>
        <begin position="116"/>
        <end position="135"/>
    </location>
</feature>
<feature type="transmembrane region" description="Helical" evidence="1">
    <location>
        <begin position="20"/>
        <end position="40"/>
    </location>
</feature>
<dbReference type="STRING" id="1123401.GCA_000621325_01035"/>
<gene>
    <name evidence="2" type="ORF">BWK73_31170</name>
</gene>
<evidence type="ECO:0000313" key="3">
    <source>
        <dbReference type="Proteomes" id="UP000192491"/>
    </source>
</evidence>
<name>A0A1Y1QI74_9GAMM</name>
<proteinExistence type="predicted"/>
<comment type="caution">
    <text evidence="2">The sequence shown here is derived from an EMBL/GenBank/DDBJ whole genome shotgun (WGS) entry which is preliminary data.</text>
</comment>
<reference evidence="2 3" key="1">
    <citation type="submission" date="2017-01" db="EMBL/GenBank/DDBJ databases">
        <title>Novel large sulfur bacteria in the metagenomes of groundwater-fed chemosynthetic microbial mats in the Lake Huron basin.</title>
        <authorList>
            <person name="Sharrar A.M."/>
            <person name="Flood B.E."/>
            <person name="Bailey J.V."/>
            <person name="Jones D.S."/>
            <person name="Biddanda B."/>
            <person name="Ruberg S.A."/>
            <person name="Marcus D.N."/>
            <person name="Dick G.J."/>
        </authorList>
    </citation>
    <scope>NUCLEOTIDE SEQUENCE [LARGE SCALE GENOMIC DNA]</scope>
    <source>
        <strain evidence="2">A8</strain>
    </source>
</reference>
<keyword evidence="1" id="KW-0472">Membrane</keyword>
<feature type="transmembrane region" description="Helical" evidence="1">
    <location>
        <begin position="81"/>
        <end position="104"/>
    </location>
</feature>
<dbReference type="InterPro" id="IPR021279">
    <property type="entry name" value="DUF2721"/>
</dbReference>
<dbReference type="Proteomes" id="UP000192491">
    <property type="component" value="Unassembled WGS sequence"/>
</dbReference>
<accession>A0A1Y1QI74</accession>
<evidence type="ECO:0000313" key="2">
    <source>
        <dbReference type="EMBL" id="OQX06311.1"/>
    </source>
</evidence>
<keyword evidence="1" id="KW-0812">Transmembrane</keyword>
<organism evidence="2 3">
    <name type="scientific">Thiothrix lacustris</name>
    <dbReference type="NCBI Taxonomy" id="525917"/>
    <lineage>
        <taxon>Bacteria</taxon>
        <taxon>Pseudomonadati</taxon>
        <taxon>Pseudomonadota</taxon>
        <taxon>Gammaproteobacteria</taxon>
        <taxon>Thiotrichales</taxon>
        <taxon>Thiotrichaceae</taxon>
        <taxon>Thiothrix</taxon>
    </lineage>
</organism>